<evidence type="ECO:0000256" key="1">
    <source>
        <dbReference type="SAM" id="MobiDB-lite"/>
    </source>
</evidence>
<proteinExistence type="predicted"/>
<keyword evidence="3" id="KW-1185">Reference proteome</keyword>
<evidence type="ECO:0000313" key="2">
    <source>
        <dbReference type="EMBL" id="KAL1138295.1"/>
    </source>
</evidence>
<gene>
    <name evidence="2" type="ORF">AAG570_009983</name>
</gene>
<organism evidence="2 3">
    <name type="scientific">Ranatra chinensis</name>
    <dbReference type="NCBI Taxonomy" id="642074"/>
    <lineage>
        <taxon>Eukaryota</taxon>
        <taxon>Metazoa</taxon>
        <taxon>Ecdysozoa</taxon>
        <taxon>Arthropoda</taxon>
        <taxon>Hexapoda</taxon>
        <taxon>Insecta</taxon>
        <taxon>Pterygota</taxon>
        <taxon>Neoptera</taxon>
        <taxon>Paraneoptera</taxon>
        <taxon>Hemiptera</taxon>
        <taxon>Heteroptera</taxon>
        <taxon>Panheteroptera</taxon>
        <taxon>Nepomorpha</taxon>
        <taxon>Nepidae</taxon>
        <taxon>Ranatrinae</taxon>
        <taxon>Ranatra</taxon>
    </lineage>
</organism>
<accession>A0ABD0YR05</accession>
<evidence type="ECO:0000313" key="3">
    <source>
        <dbReference type="Proteomes" id="UP001558652"/>
    </source>
</evidence>
<protein>
    <submittedName>
        <fullName evidence="2">Uncharacterized protein</fullName>
    </submittedName>
</protein>
<reference evidence="2 3" key="1">
    <citation type="submission" date="2024-07" db="EMBL/GenBank/DDBJ databases">
        <title>Chromosome-level genome assembly of the water stick insect Ranatra chinensis (Heteroptera: Nepidae).</title>
        <authorList>
            <person name="Liu X."/>
        </authorList>
    </citation>
    <scope>NUCLEOTIDE SEQUENCE [LARGE SCALE GENOMIC DNA]</scope>
    <source>
        <strain evidence="2">Cailab_2021Rc</strain>
        <tissue evidence="2">Muscle</tissue>
    </source>
</reference>
<feature type="compositionally biased region" description="Polar residues" evidence="1">
    <location>
        <begin position="100"/>
        <end position="115"/>
    </location>
</feature>
<comment type="caution">
    <text evidence="2">The sequence shown here is derived from an EMBL/GenBank/DDBJ whole genome shotgun (WGS) entry which is preliminary data.</text>
</comment>
<dbReference type="EMBL" id="JBFDAA010000004">
    <property type="protein sequence ID" value="KAL1138295.1"/>
    <property type="molecule type" value="Genomic_DNA"/>
</dbReference>
<dbReference type="AlphaFoldDB" id="A0ABD0YR05"/>
<sequence length="128" mass="14554">MELSSSRPVNLNFRTDAELVGMLSSSHWEQNLGATLHVREQKTILAVDTAPRVQKKTKSRKLRFFLGETLCREKLGGIAEAGRQRLVSLLDVHFEHQRQLLTKNQTQPRAKSPSTPAYLDMTRSSPRK</sequence>
<dbReference type="Proteomes" id="UP001558652">
    <property type="component" value="Unassembled WGS sequence"/>
</dbReference>
<name>A0ABD0YR05_9HEMI</name>
<feature type="region of interest" description="Disordered" evidence="1">
    <location>
        <begin position="100"/>
        <end position="128"/>
    </location>
</feature>